<evidence type="ECO:0000313" key="2">
    <source>
        <dbReference type="Proteomes" id="UP001143364"/>
    </source>
</evidence>
<dbReference type="AlphaFoldDB" id="A0A9W6N4U9"/>
<proteinExistence type="predicted"/>
<comment type="caution">
    <text evidence="1">The sequence shown here is derived from an EMBL/GenBank/DDBJ whole genome shotgun (WGS) entry which is preliminary data.</text>
</comment>
<dbReference type="Proteomes" id="UP001143364">
    <property type="component" value="Unassembled WGS sequence"/>
</dbReference>
<reference evidence="1" key="2">
    <citation type="submission" date="2023-01" db="EMBL/GenBank/DDBJ databases">
        <authorList>
            <person name="Sun Q."/>
            <person name="Evtushenko L."/>
        </authorList>
    </citation>
    <scope>NUCLEOTIDE SEQUENCE</scope>
    <source>
        <strain evidence="1">VKM B-2555</strain>
    </source>
</reference>
<protein>
    <submittedName>
        <fullName evidence="1">Uncharacterized protein</fullName>
    </submittedName>
</protein>
<dbReference type="EMBL" id="BSFK01000016">
    <property type="protein sequence ID" value="GLK77621.1"/>
    <property type="molecule type" value="Genomic_DNA"/>
</dbReference>
<sequence>MKRPAYVEATPDPDAWLLEHYRTVSGVACHALLIPVAGQLQVELVTGRLQSAPIQLIERAVARNHVPSSIVTDNSLALLELRKWLLERGIAHSTSPKALAIMERLAPAIIAIAETLAFRACKNGGSNTPLTHKVRG</sequence>
<organism evidence="1 2">
    <name type="scientific">Methylopila jiangsuensis</name>
    <dbReference type="NCBI Taxonomy" id="586230"/>
    <lineage>
        <taxon>Bacteria</taxon>
        <taxon>Pseudomonadati</taxon>
        <taxon>Pseudomonadota</taxon>
        <taxon>Alphaproteobacteria</taxon>
        <taxon>Hyphomicrobiales</taxon>
        <taxon>Methylopilaceae</taxon>
        <taxon>Methylopila</taxon>
    </lineage>
</organism>
<reference evidence="1" key="1">
    <citation type="journal article" date="2014" name="Int. J. Syst. Evol. Microbiol.">
        <title>Complete genome sequence of Corynebacterium casei LMG S-19264T (=DSM 44701T), isolated from a smear-ripened cheese.</title>
        <authorList>
            <consortium name="US DOE Joint Genome Institute (JGI-PGF)"/>
            <person name="Walter F."/>
            <person name="Albersmeier A."/>
            <person name="Kalinowski J."/>
            <person name="Ruckert C."/>
        </authorList>
    </citation>
    <scope>NUCLEOTIDE SEQUENCE</scope>
    <source>
        <strain evidence="1">VKM B-2555</strain>
    </source>
</reference>
<accession>A0A9W6N4U9</accession>
<keyword evidence="2" id="KW-1185">Reference proteome</keyword>
<name>A0A9W6N4U9_9HYPH</name>
<evidence type="ECO:0000313" key="1">
    <source>
        <dbReference type="EMBL" id="GLK77621.1"/>
    </source>
</evidence>
<gene>
    <name evidence="1" type="ORF">GCM10008171_28750</name>
</gene>